<dbReference type="Proteomes" id="UP000600918">
    <property type="component" value="Unassembled WGS sequence"/>
</dbReference>
<keyword evidence="2" id="KW-1185">Reference proteome</keyword>
<evidence type="ECO:0000313" key="2">
    <source>
        <dbReference type="Proteomes" id="UP000600918"/>
    </source>
</evidence>
<comment type="caution">
    <text evidence="1">The sequence shown here is derived from an EMBL/GenBank/DDBJ whole genome shotgun (WGS) entry which is preliminary data.</text>
</comment>
<gene>
    <name evidence="1" type="ORF">H0235_001119</name>
</gene>
<reference evidence="1" key="1">
    <citation type="journal article" date="2020" name="G3 (Bethesda)">
        <title>High-Quality Assemblies for Three Invasive Social Wasps from the &lt;i&gt;Vespula&lt;/i&gt; Genus.</title>
        <authorList>
            <person name="Harrop T.W.R."/>
            <person name="Guhlin J."/>
            <person name="McLaughlin G.M."/>
            <person name="Permina E."/>
            <person name="Stockwell P."/>
            <person name="Gilligan J."/>
            <person name="Le Lec M.F."/>
            <person name="Gruber M.A.M."/>
            <person name="Quinn O."/>
            <person name="Lovegrove M."/>
            <person name="Duncan E.J."/>
            <person name="Remnant E.J."/>
            <person name="Van Eeckhoven J."/>
            <person name="Graham B."/>
            <person name="Knapp R.A."/>
            <person name="Langford K.W."/>
            <person name="Kronenberg Z."/>
            <person name="Press M.O."/>
            <person name="Eacker S.M."/>
            <person name="Wilson-Rankin E.E."/>
            <person name="Purcell J."/>
            <person name="Lester P.J."/>
            <person name="Dearden P.K."/>
        </authorList>
    </citation>
    <scope>NUCLEOTIDE SEQUENCE</scope>
    <source>
        <strain evidence="1">Volc-1</strain>
    </source>
</reference>
<name>A0A834PFG6_VESPE</name>
<evidence type="ECO:0000313" key="1">
    <source>
        <dbReference type="EMBL" id="KAF7438728.1"/>
    </source>
</evidence>
<dbReference type="AlphaFoldDB" id="A0A834PFG6"/>
<accession>A0A834PFG6</accession>
<sequence>MSYLALDSNAWQSIASSPSHRTITYFSAQGWQGESLGLALLHANTPQRGCSHYQGKLVTVNPRSSVPHARCEGTSLRDYACVTLKKRRRKVRDKARVSPSIIKQRFVSSTIFVVEDEDTFLSRETTTREILESNFSAYRSINYVVSMRSEANRKNIPSSAEQINRESRGGSVSRWRNYFLVDVCHGIENLLSPIFGVAGSRKSHRHGRKCKRSSTTTDSGNEFRWAPIGLCPLPSSLVLPMRSYTLRKEYVSGRYITVHSHEQVRHDGN</sequence>
<organism evidence="1 2">
    <name type="scientific">Vespula pensylvanica</name>
    <name type="common">Western yellow jacket</name>
    <name type="synonym">Wasp</name>
    <dbReference type="NCBI Taxonomy" id="30213"/>
    <lineage>
        <taxon>Eukaryota</taxon>
        <taxon>Metazoa</taxon>
        <taxon>Ecdysozoa</taxon>
        <taxon>Arthropoda</taxon>
        <taxon>Hexapoda</taxon>
        <taxon>Insecta</taxon>
        <taxon>Pterygota</taxon>
        <taxon>Neoptera</taxon>
        <taxon>Endopterygota</taxon>
        <taxon>Hymenoptera</taxon>
        <taxon>Apocrita</taxon>
        <taxon>Aculeata</taxon>
        <taxon>Vespoidea</taxon>
        <taxon>Vespidae</taxon>
        <taxon>Vespinae</taxon>
        <taxon>Vespula</taxon>
    </lineage>
</organism>
<protein>
    <submittedName>
        <fullName evidence="1">Uncharacterized protein</fullName>
    </submittedName>
</protein>
<proteinExistence type="predicted"/>
<dbReference type="EMBL" id="JACSDY010000001">
    <property type="protein sequence ID" value="KAF7438728.1"/>
    <property type="molecule type" value="Genomic_DNA"/>
</dbReference>